<evidence type="ECO:0000313" key="5">
    <source>
        <dbReference type="Proteomes" id="UP000004550"/>
    </source>
</evidence>
<accession>A0A1L5BQE1</accession>
<dbReference type="InterPro" id="IPR004839">
    <property type="entry name" value="Aminotransferase_I/II_large"/>
</dbReference>
<dbReference type="Proteomes" id="UP000004550">
    <property type="component" value="Chromosome"/>
</dbReference>
<reference evidence="4 5" key="1">
    <citation type="journal article" date="2012" name="J. Bacteriol.">
        <title>Genome sequence of Sphingobium indicum B90A, a hexachlorocyclohexane-degrading bacterium.</title>
        <authorList>
            <person name="Anand S."/>
            <person name="Sangwan N."/>
            <person name="Lata P."/>
            <person name="Kaur J."/>
            <person name="Dua A."/>
            <person name="Singh A.K."/>
            <person name="Verma M."/>
            <person name="Kaur J."/>
            <person name="Khurana J.P."/>
            <person name="Khurana P."/>
            <person name="Mathur S."/>
            <person name="Lal R."/>
        </authorList>
    </citation>
    <scope>NUCLEOTIDE SEQUENCE [LARGE SCALE GENOMIC DNA]</scope>
    <source>
        <strain evidence="5">DSM 16412 / CCM 7286 / MTCC 6364 / B90A</strain>
    </source>
</reference>
<sequence length="325" mass="35130">MSGFAWHGGRLAEARAVYGGKEWIDLSTGISPFPWPGADHLAVDWRHLPDPRDLAAMEAAAAACFGVDPDHLCTLPGSEAGLRLVGRMLDMPARWLVPSYRTHAEIFAQGAPLPDGEEPPREAVALLLANPNNPDGRILPPARLLQWLAGLEEGGGWLIVDEAYADAVPSCSLAGEVGDGRRLILLRSFGKFFGLAGVRLGFLLGPREVVARARRMLGEWPVSAAAIAFGGAAYRDRSWIDATVTALGERAAQLDGVLARHGLAARGECPLFRLVEAEDGWTLFDRLARRSILTRPFEEDRRWLRIGLPADAAALARLDRALADG</sequence>
<dbReference type="RefSeq" id="WP_007686078.1">
    <property type="nucleotide sequence ID" value="NZ_CP013070.1"/>
</dbReference>
<dbReference type="InterPro" id="IPR015424">
    <property type="entry name" value="PyrdxlP-dep_Trfase"/>
</dbReference>
<evidence type="ECO:0000256" key="1">
    <source>
        <dbReference type="ARBA" id="ARBA00001933"/>
    </source>
</evidence>
<dbReference type="PANTHER" id="PTHR42885:SF1">
    <property type="entry name" value="THREONINE-PHOSPHATE DECARBOXYLASE"/>
    <property type="match status" value="1"/>
</dbReference>
<evidence type="ECO:0000256" key="2">
    <source>
        <dbReference type="ARBA" id="ARBA00022898"/>
    </source>
</evidence>
<proteinExistence type="predicted"/>
<name>A0A1L5BQE1_SPHIB</name>
<organism evidence="4 5">
    <name type="scientific">Sphingobium indicum (strain DSM 16412 / CCM 7286 / MTCC 6364 / B90A)</name>
    <dbReference type="NCBI Taxonomy" id="861109"/>
    <lineage>
        <taxon>Bacteria</taxon>
        <taxon>Pseudomonadati</taxon>
        <taxon>Pseudomonadota</taxon>
        <taxon>Alphaproteobacteria</taxon>
        <taxon>Sphingomonadales</taxon>
        <taxon>Sphingomonadaceae</taxon>
        <taxon>Sphingobium</taxon>
    </lineage>
</organism>
<dbReference type="SUPFAM" id="SSF53383">
    <property type="entry name" value="PLP-dependent transferases"/>
    <property type="match status" value="1"/>
</dbReference>
<dbReference type="CDD" id="cd00609">
    <property type="entry name" value="AAT_like"/>
    <property type="match status" value="1"/>
</dbReference>
<dbReference type="InterPro" id="IPR015422">
    <property type="entry name" value="PyrdxlP-dep_Trfase_small"/>
</dbReference>
<feature type="domain" description="Aminotransferase class I/classII large" evidence="3">
    <location>
        <begin position="120"/>
        <end position="308"/>
    </location>
</feature>
<dbReference type="GO" id="GO:0030170">
    <property type="term" value="F:pyridoxal phosphate binding"/>
    <property type="evidence" value="ECO:0007669"/>
    <property type="project" value="InterPro"/>
</dbReference>
<keyword evidence="2" id="KW-0663">Pyridoxal phosphate</keyword>
<evidence type="ECO:0000313" key="4">
    <source>
        <dbReference type="EMBL" id="APL95121.1"/>
    </source>
</evidence>
<dbReference type="InterPro" id="IPR015421">
    <property type="entry name" value="PyrdxlP-dep_Trfase_major"/>
</dbReference>
<protein>
    <submittedName>
        <fullName evidence="4">Threonine-phosphate decarboxylase</fullName>
    </submittedName>
</protein>
<dbReference type="Gene3D" id="3.90.1150.10">
    <property type="entry name" value="Aspartate Aminotransferase, domain 1"/>
    <property type="match status" value="1"/>
</dbReference>
<evidence type="ECO:0000259" key="3">
    <source>
        <dbReference type="Pfam" id="PF00155"/>
    </source>
</evidence>
<dbReference type="Gene3D" id="3.40.640.10">
    <property type="entry name" value="Type I PLP-dependent aspartate aminotransferase-like (Major domain)"/>
    <property type="match status" value="1"/>
</dbReference>
<dbReference type="EMBL" id="CP013070">
    <property type="protein sequence ID" value="APL95121.1"/>
    <property type="molecule type" value="Genomic_DNA"/>
</dbReference>
<dbReference type="AlphaFoldDB" id="A0A1L5BQE1"/>
<dbReference type="PANTHER" id="PTHR42885">
    <property type="entry name" value="HISTIDINOL-PHOSPHATE AMINOTRANSFERASE-RELATED"/>
    <property type="match status" value="1"/>
</dbReference>
<gene>
    <name evidence="4" type="ORF">SIDU_11725</name>
</gene>
<dbReference type="Pfam" id="PF00155">
    <property type="entry name" value="Aminotran_1_2"/>
    <property type="match status" value="1"/>
</dbReference>
<dbReference type="KEGG" id="sinb:SIDU_11725"/>
<comment type="cofactor">
    <cofactor evidence="1">
        <name>pyridoxal 5'-phosphate</name>
        <dbReference type="ChEBI" id="CHEBI:597326"/>
    </cofactor>
</comment>